<dbReference type="InterPro" id="IPR017441">
    <property type="entry name" value="Protein_kinase_ATP_BS"/>
</dbReference>
<accession>A0A7W7VCU9</accession>
<feature type="binding site" evidence="10">
    <location>
        <position position="37"/>
    </location>
    <ligand>
        <name>ATP</name>
        <dbReference type="ChEBI" id="CHEBI:30616"/>
    </ligand>
</feature>
<feature type="repeat" description="WD" evidence="9">
    <location>
        <begin position="886"/>
        <end position="927"/>
    </location>
</feature>
<dbReference type="InterPro" id="IPR036322">
    <property type="entry name" value="WD40_repeat_dom_sf"/>
</dbReference>
<feature type="repeat" description="WD" evidence="9">
    <location>
        <begin position="1303"/>
        <end position="1344"/>
    </location>
</feature>
<evidence type="ECO:0000256" key="4">
    <source>
        <dbReference type="ARBA" id="ARBA00022679"/>
    </source>
</evidence>
<dbReference type="SMART" id="SM00320">
    <property type="entry name" value="WD40"/>
    <property type="match status" value="11"/>
</dbReference>
<protein>
    <recommendedName>
        <fullName evidence="1">non-specific serine/threonine protein kinase</fullName>
        <ecNumber evidence="1">2.7.11.1</ecNumber>
    </recommendedName>
</protein>
<evidence type="ECO:0000256" key="9">
    <source>
        <dbReference type="PROSITE-ProRule" id="PRU00221"/>
    </source>
</evidence>
<dbReference type="PROSITE" id="PS50082">
    <property type="entry name" value="WD_REPEATS_2"/>
    <property type="match status" value="8"/>
</dbReference>
<proteinExistence type="predicted"/>
<dbReference type="Gene3D" id="2.130.10.10">
    <property type="entry name" value="YVTN repeat-like/Quinoprotein amine dehydrogenase"/>
    <property type="match status" value="4"/>
</dbReference>
<dbReference type="InterPro" id="IPR001680">
    <property type="entry name" value="WD40_rpt"/>
</dbReference>
<dbReference type="CDD" id="cd00200">
    <property type="entry name" value="WD40"/>
    <property type="match status" value="1"/>
</dbReference>
<dbReference type="InterPro" id="IPR011009">
    <property type="entry name" value="Kinase-like_dom_sf"/>
</dbReference>
<dbReference type="InterPro" id="IPR024977">
    <property type="entry name" value="Apc4-like_WD40_dom"/>
</dbReference>
<keyword evidence="8 10" id="KW-0067">ATP-binding</keyword>
<dbReference type="RefSeq" id="WP_184809583.1">
    <property type="nucleotide sequence ID" value="NZ_JACHJQ010000002.1"/>
</dbReference>
<evidence type="ECO:0000256" key="10">
    <source>
        <dbReference type="PROSITE-ProRule" id="PRU10141"/>
    </source>
</evidence>
<keyword evidence="2" id="KW-0723">Serine/threonine-protein kinase</keyword>
<evidence type="ECO:0000313" key="13">
    <source>
        <dbReference type="Proteomes" id="UP000520767"/>
    </source>
</evidence>
<dbReference type="SUPFAM" id="SSF56112">
    <property type="entry name" value="Protein kinase-like (PK-like)"/>
    <property type="match status" value="1"/>
</dbReference>
<dbReference type="Proteomes" id="UP000520767">
    <property type="component" value="Unassembled WGS sequence"/>
</dbReference>
<dbReference type="InterPro" id="IPR049052">
    <property type="entry name" value="nSTAND1"/>
</dbReference>
<dbReference type="InterPro" id="IPR008271">
    <property type="entry name" value="Ser/Thr_kinase_AS"/>
</dbReference>
<feature type="repeat" description="WD" evidence="9">
    <location>
        <begin position="845"/>
        <end position="880"/>
    </location>
</feature>
<keyword evidence="5" id="KW-0677">Repeat</keyword>
<evidence type="ECO:0000256" key="7">
    <source>
        <dbReference type="ARBA" id="ARBA00022777"/>
    </source>
</evidence>
<dbReference type="Gene3D" id="1.10.510.10">
    <property type="entry name" value="Transferase(Phosphotransferase) domain 1"/>
    <property type="match status" value="1"/>
</dbReference>
<dbReference type="InterPro" id="IPR027417">
    <property type="entry name" value="P-loop_NTPase"/>
</dbReference>
<dbReference type="Pfam" id="PF00069">
    <property type="entry name" value="Pkinase"/>
    <property type="match status" value="1"/>
</dbReference>
<gene>
    <name evidence="12" type="ORF">FHR82_001542</name>
</gene>
<dbReference type="GO" id="GO:0005524">
    <property type="term" value="F:ATP binding"/>
    <property type="evidence" value="ECO:0007669"/>
    <property type="project" value="UniProtKB-UniRule"/>
</dbReference>
<feature type="repeat" description="WD" evidence="9">
    <location>
        <begin position="968"/>
        <end position="1009"/>
    </location>
</feature>
<dbReference type="InterPro" id="IPR020472">
    <property type="entry name" value="WD40_PAC1"/>
</dbReference>
<dbReference type="InterPro" id="IPR000719">
    <property type="entry name" value="Prot_kinase_dom"/>
</dbReference>
<dbReference type="SMART" id="SM00220">
    <property type="entry name" value="S_TKc"/>
    <property type="match status" value="1"/>
</dbReference>
<comment type="caution">
    <text evidence="12">The sequence shown here is derived from an EMBL/GenBank/DDBJ whole genome shotgun (WGS) entry which is preliminary data.</text>
</comment>
<evidence type="ECO:0000259" key="11">
    <source>
        <dbReference type="PROSITE" id="PS50011"/>
    </source>
</evidence>
<evidence type="ECO:0000256" key="5">
    <source>
        <dbReference type="ARBA" id="ARBA00022737"/>
    </source>
</evidence>
<dbReference type="Pfam" id="PF00400">
    <property type="entry name" value="WD40"/>
    <property type="match status" value="7"/>
</dbReference>
<dbReference type="SUPFAM" id="SSF50998">
    <property type="entry name" value="Quinoprotein alcohol dehydrogenase-like"/>
    <property type="match status" value="1"/>
</dbReference>
<dbReference type="CDD" id="cd14014">
    <property type="entry name" value="STKc_PknB_like"/>
    <property type="match status" value="1"/>
</dbReference>
<dbReference type="PROSITE" id="PS00107">
    <property type="entry name" value="PROTEIN_KINASE_ATP"/>
    <property type="match status" value="1"/>
</dbReference>
<dbReference type="PANTHER" id="PTHR19848:SF8">
    <property type="entry name" value="F-BOX AND WD REPEAT DOMAIN CONTAINING 7"/>
    <property type="match status" value="1"/>
</dbReference>
<dbReference type="SUPFAM" id="SSF52540">
    <property type="entry name" value="P-loop containing nucleoside triphosphate hydrolases"/>
    <property type="match status" value="1"/>
</dbReference>
<feature type="repeat" description="WD" evidence="9">
    <location>
        <begin position="1260"/>
        <end position="1301"/>
    </location>
</feature>
<keyword evidence="6 10" id="KW-0547">Nucleotide-binding</keyword>
<feature type="domain" description="Protein kinase" evidence="11">
    <location>
        <begin position="8"/>
        <end position="271"/>
    </location>
</feature>
<feature type="repeat" description="WD" evidence="9">
    <location>
        <begin position="1051"/>
        <end position="1092"/>
    </location>
</feature>
<sequence>MTLLGGRYRLEGLLGRGGMGEVYRAVDTVGDQAVAIKVLPAAAGREHADRLRREAKVAAGLHDPHIVEILDTGTDTEHGDSQLYVAMRLVDGADLKRVLAGAPMAPSRVLALLTQVAQALDTAHAAGVVHRDVKPSNILVGPDDTAYLTDFGIARPLDPEATRMTVTGGYVGSLDYIAPEQLRGLDVTGAADVYSLACVLYECLTGHVPFPAIDPAAKLAAQLNTVPAAPSAHQPAVPPALDLVVATGMDKDPRRRHATAGQLMAAAQAALARSTLHEGDRTTPAVALPQGDPALPGQQVIMRAIVSAAAERGGVVTRPDNAADVSPYPGLRSFGAADAAWFYGRDAETSDLLVRLSGKLGTGGPLVVVGASGSGKSSLLVAGLLPALDKAAAETGADRWPRVVLTPGDRPVDTLAARLAGVIQVDPGTIAATIRHGPALFGQQVRAAAERTARAGGRLVIVVDQFEQLFTDGASGPERVAFATALASAWPALVLIAVRADYVPDCIALEPLRPGLDSPFVVGPLGAAALRQVITLPATRAGLVLEDGLVDRLISDVGARDGSGFAQGALPRLAHALRATWQNRWGNVLTLRGYQATGGVDRAVAVTADQLYGLLHPHHQDVLRATLLRLVRVLPDAGLSRRTAARGELDERAVASLVDARLVSVDDDGVRLSHDALLTAWPRLRAWVDAERQDLLLRQRLDESATNWAESGRDRGDLYRGTRLAAAVEWAGHHPLTPPQQEFLRASEREQRRGTRRLRTVIAALAVLLVASLAAGLVAYYQTRVADDRLSEAESRRLATLAEQAADTWPRQSQLLAAAAWRRAPTRQAREALLATQNQRLDTVLSGHEGAVVSVAFDPHGTTLVSGGVDGTVRVWDLATRKGRVLFRTDQAVNAVEFSPDGRRLAVGSTDENLYLLDAETGDVRRKIGHGAPVVAVGFSPDGRAVVTTNGTPQLFDAASGRQLGDPLMGHEDIVTSVQFTEDGEQIVTGSPDASIRMWDVVTQALVRTIPTAGPCLFVAYDPDHDVVSCRNGTTIGRWDIATGERVGDPLTGHTNTIQDLAFGMDGQVLASTSADRTVRLWYLRTGQQIGEPMQGSEDDTFGVAFSPDDRVLAVASGDGNIMLWQPVLPAAAGRTAFSDISADGDLVAFADDETTVTTWDVATHEAAGPPLRCARGPVGPPTFSRDGERLAVPCPEGLVVWTVGGDEVRRFDGLKVTAAAFSPDGDTLAVSTDEPGGEGGALELVGLGEDGDRRELWSHEDDDQTVWSIAFSPGGDQVAAGTLDGVITLYDTESGEQDGAPLTGHIDAVQGIAFQPHGHLLASSGWDNTVRMWDLNTHEQSGPSLTEHTKRAVTLSFSADGTRLASAGWDGIPLIWDVADQTVQSALREPGDMQGIRYLADGTLVGTGGSGLIATWDIDPDAALADVCARLTPLDEDEWHQFTADVPYVPQC</sequence>
<dbReference type="Pfam" id="PF12894">
    <property type="entry name" value="ANAPC4_WD40"/>
    <property type="match status" value="1"/>
</dbReference>
<feature type="repeat" description="WD" evidence="9">
    <location>
        <begin position="1346"/>
        <end position="1387"/>
    </location>
</feature>
<dbReference type="PROSITE" id="PS00678">
    <property type="entry name" value="WD_REPEATS_1"/>
    <property type="match status" value="3"/>
</dbReference>
<dbReference type="SUPFAM" id="SSF50978">
    <property type="entry name" value="WD40 repeat-like"/>
    <property type="match status" value="1"/>
</dbReference>
<dbReference type="PANTHER" id="PTHR19848">
    <property type="entry name" value="WD40 REPEAT PROTEIN"/>
    <property type="match status" value="1"/>
</dbReference>
<dbReference type="FunFam" id="1.10.510.10:FF:000021">
    <property type="entry name" value="Serine/threonine protein kinase"/>
    <property type="match status" value="1"/>
</dbReference>
<dbReference type="PROSITE" id="PS50294">
    <property type="entry name" value="WD_REPEATS_REGION"/>
    <property type="match status" value="6"/>
</dbReference>
<dbReference type="EMBL" id="JACHJQ010000002">
    <property type="protein sequence ID" value="MBB4905325.1"/>
    <property type="molecule type" value="Genomic_DNA"/>
</dbReference>
<keyword evidence="4" id="KW-0808">Transferase</keyword>
<evidence type="ECO:0000256" key="1">
    <source>
        <dbReference type="ARBA" id="ARBA00012513"/>
    </source>
</evidence>
<reference evidence="12 13" key="1">
    <citation type="submission" date="2020-08" db="EMBL/GenBank/DDBJ databases">
        <title>Genomic Encyclopedia of Type Strains, Phase III (KMG-III): the genomes of soil and plant-associated and newly described type strains.</title>
        <authorList>
            <person name="Whitman W."/>
        </authorList>
    </citation>
    <scope>NUCLEOTIDE SEQUENCE [LARGE SCALE GENOMIC DNA]</scope>
    <source>
        <strain evidence="12 13">CECT 8960</strain>
    </source>
</reference>
<evidence type="ECO:0000313" key="12">
    <source>
        <dbReference type="EMBL" id="MBB4905325.1"/>
    </source>
</evidence>
<evidence type="ECO:0000256" key="2">
    <source>
        <dbReference type="ARBA" id="ARBA00022527"/>
    </source>
</evidence>
<feature type="repeat" description="WD" evidence="9">
    <location>
        <begin position="1094"/>
        <end position="1126"/>
    </location>
</feature>
<dbReference type="PROSITE" id="PS00108">
    <property type="entry name" value="PROTEIN_KINASE_ST"/>
    <property type="match status" value="1"/>
</dbReference>
<dbReference type="Gene3D" id="3.30.200.20">
    <property type="entry name" value="Phosphorylase Kinase, domain 1"/>
    <property type="match status" value="1"/>
</dbReference>
<dbReference type="InterPro" id="IPR011047">
    <property type="entry name" value="Quinoprotein_ADH-like_sf"/>
</dbReference>
<dbReference type="PROSITE" id="PS50011">
    <property type="entry name" value="PROTEIN_KINASE_DOM"/>
    <property type="match status" value="1"/>
</dbReference>
<keyword evidence="13" id="KW-1185">Reference proteome</keyword>
<dbReference type="InterPro" id="IPR019775">
    <property type="entry name" value="WD40_repeat_CS"/>
</dbReference>
<dbReference type="EC" id="2.7.11.1" evidence="1"/>
<organism evidence="12 13">
    <name type="scientific">Actinophytocola algeriensis</name>
    <dbReference type="NCBI Taxonomy" id="1768010"/>
    <lineage>
        <taxon>Bacteria</taxon>
        <taxon>Bacillati</taxon>
        <taxon>Actinomycetota</taxon>
        <taxon>Actinomycetes</taxon>
        <taxon>Pseudonocardiales</taxon>
        <taxon>Pseudonocardiaceae</taxon>
    </lineage>
</organism>
<evidence type="ECO:0000256" key="3">
    <source>
        <dbReference type="ARBA" id="ARBA00022574"/>
    </source>
</evidence>
<dbReference type="PRINTS" id="PR00320">
    <property type="entry name" value="GPROTEINBRPT"/>
</dbReference>
<dbReference type="Pfam" id="PF20703">
    <property type="entry name" value="nSTAND1"/>
    <property type="match status" value="1"/>
</dbReference>
<dbReference type="GO" id="GO:0004674">
    <property type="term" value="F:protein serine/threonine kinase activity"/>
    <property type="evidence" value="ECO:0007669"/>
    <property type="project" value="UniProtKB-KW"/>
</dbReference>
<keyword evidence="7" id="KW-0418">Kinase</keyword>
<dbReference type="InterPro" id="IPR015943">
    <property type="entry name" value="WD40/YVTN_repeat-like_dom_sf"/>
</dbReference>
<name>A0A7W7VCU9_9PSEU</name>
<keyword evidence="3 9" id="KW-0853">WD repeat</keyword>
<evidence type="ECO:0000256" key="6">
    <source>
        <dbReference type="ARBA" id="ARBA00022741"/>
    </source>
</evidence>
<evidence type="ECO:0000256" key="8">
    <source>
        <dbReference type="ARBA" id="ARBA00022840"/>
    </source>
</evidence>